<evidence type="ECO:0000313" key="5">
    <source>
        <dbReference type="Proteomes" id="UP001275049"/>
    </source>
</evidence>
<dbReference type="PROSITE" id="PS00211">
    <property type="entry name" value="ABC_TRANSPORTER_1"/>
    <property type="match status" value="1"/>
</dbReference>
<name>A0ABU5G8Z8_9ACTO</name>
<dbReference type="Proteomes" id="UP001275049">
    <property type="component" value="Unassembled WGS sequence"/>
</dbReference>
<proteinExistence type="predicted"/>
<accession>A0ABU5G8Z8</accession>
<evidence type="ECO:0000256" key="2">
    <source>
        <dbReference type="ARBA" id="ARBA00022840"/>
    </source>
</evidence>
<comment type="caution">
    <text evidence="4">The sequence shown here is derived from an EMBL/GenBank/DDBJ whole genome shotgun (WGS) entry which is preliminary data.</text>
</comment>
<dbReference type="InterPro" id="IPR017871">
    <property type="entry name" value="ABC_transporter-like_CS"/>
</dbReference>
<dbReference type="SUPFAM" id="SSF52540">
    <property type="entry name" value="P-loop containing nucleoside triphosphate hydrolases"/>
    <property type="match status" value="1"/>
</dbReference>
<evidence type="ECO:0000256" key="1">
    <source>
        <dbReference type="ARBA" id="ARBA00022741"/>
    </source>
</evidence>
<feature type="domain" description="ABC transporter" evidence="3">
    <location>
        <begin position="13"/>
        <end position="223"/>
    </location>
</feature>
<dbReference type="RefSeq" id="WP_284906352.1">
    <property type="nucleotide sequence ID" value="NZ_JAWNGA010000002.1"/>
</dbReference>
<protein>
    <submittedName>
        <fullName evidence="4">ATP-binding cassette domain-containing protein</fullName>
    </submittedName>
</protein>
<dbReference type="InterPro" id="IPR003593">
    <property type="entry name" value="AAA+_ATPase"/>
</dbReference>
<dbReference type="SMART" id="SM00382">
    <property type="entry name" value="AAA"/>
    <property type="match status" value="1"/>
</dbReference>
<dbReference type="PANTHER" id="PTHR24220">
    <property type="entry name" value="IMPORT ATP-BINDING PROTEIN"/>
    <property type="match status" value="1"/>
</dbReference>
<dbReference type="Gene3D" id="3.40.50.300">
    <property type="entry name" value="P-loop containing nucleotide triphosphate hydrolases"/>
    <property type="match status" value="1"/>
</dbReference>
<evidence type="ECO:0000259" key="3">
    <source>
        <dbReference type="PROSITE" id="PS50893"/>
    </source>
</evidence>
<gene>
    <name evidence="4" type="ORF">R6G86_02095</name>
</gene>
<keyword evidence="2 4" id="KW-0067">ATP-binding</keyword>
<dbReference type="Pfam" id="PF00005">
    <property type="entry name" value="ABC_tran"/>
    <property type="match status" value="1"/>
</dbReference>
<dbReference type="InterPro" id="IPR003439">
    <property type="entry name" value="ABC_transporter-like_ATP-bd"/>
</dbReference>
<keyword evidence="1" id="KW-0547">Nucleotide-binding</keyword>
<sequence length="223" mass="24473">MEPAADSTPNFTLEARKVTKSFPGKTLWKDWSFSVPSHAITVLTGISGSGKTTLLNCLGRLDQFDSGDLSFPGIPCGDRASQNDRIFFRDVVGFLFQNYGLVENWTVKQNLEVALHRFGRLSRSCKVSSISDALEIVGLKGQESKKVFTLSGGEQQRVALARLSMKKPSIILADEPTSALDERNSALVMDILRKLAQLGALVIISTHSKKIVDQCDYELPIPS</sequence>
<reference evidence="4 5" key="1">
    <citation type="submission" date="2023-10" db="EMBL/GenBank/DDBJ databases">
        <title>Whole Genome based description of the genera Actinobaculum and Actinotignum reveals a complex phylogenetic relationship within the species included in the genus Actinotignum.</title>
        <authorList>
            <person name="Jensen C.S."/>
            <person name="Dargis R."/>
            <person name="Kemp M."/>
            <person name="Christensen J.J."/>
        </authorList>
    </citation>
    <scope>NUCLEOTIDE SEQUENCE [LARGE SCALE GENOMIC DNA]</scope>
    <source>
        <strain evidence="4 5">SLA_B974</strain>
    </source>
</reference>
<organism evidence="4 5">
    <name type="scientific">Actinotignum urinale</name>
    <dbReference type="NCBI Taxonomy" id="190146"/>
    <lineage>
        <taxon>Bacteria</taxon>
        <taxon>Bacillati</taxon>
        <taxon>Actinomycetota</taxon>
        <taxon>Actinomycetes</taxon>
        <taxon>Actinomycetales</taxon>
        <taxon>Actinomycetaceae</taxon>
        <taxon>Actinotignum</taxon>
    </lineage>
</organism>
<dbReference type="InterPro" id="IPR015854">
    <property type="entry name" value="ABC_transpr_LolD-like"/>
</dbReference>
<dbReference type="InterPro" id="IPR027417">
    <property type="entry name" value="P-loop_NTPase"/>
</dbReference>
<dbReference type="GO" id="GO:0005524">
    <property type="term" value="F:ATP binding"/>
    <property type="evidence" value="ECO:0007669"/>
    <property type="project" value="UniProtKB-KW"/>
</dbReference>
<dbReference type="EMBL" id="JAWNGA010000002">
    <property type="protein sequence ID" value="MDY5132536.1"/>
    <property type="molecule type" value="Genomic_DNA"/>
</dbReference>
<evidence type="ECO:0000313" key="4">
    <source>
        <dbReference type="EMBL" id="MDY5132536.1"/>
    </source>
</evidence>
<keyword evidence="5" id="KW-1185">Reference proteome</keyword>
<dbReference type="PROSITE" id="PS50893">
    <property type="entry name" value="ABC_TRANSPORTER_2"/>
    <property type="match status" value="1"/>
</dbReference>
<dbReference type="PANTHER" id="PTHR24220:SF86">
    <property type="entry name" value="ABC TRANSPORTER ABCH.1"/>
    <property type="match status" value="1"/>
</dbReference>